<dbReference type="SUPFAM" id="SSF81301">
    <property type="entry name" value="Nucleotidyltransferase"/>
    <property type="match status" value="1"/>
</dbReference>
<gene>
    <name evidence="2 3" type="primary">rsfS</name>
    <name evidence="3" type="ORF">DRJ00_09360</name>
</gene>
<keyword evidence="2" id="KW-0963">Cytoplasm</keyword>
<dbReference type="Gene3D" id="3.30.460.10">
    <property type="entry name" value="Beta Polymerase, domain 2"/>
    <property type="match status" value="1"/>
</dbReference>
<comment type="caution">
    <text evidence="3">The sequence shown here is derived from an EMBL/GenBank/DDBJ whole genome shotgun (WGS) entry which is preliminary data.</text>
</comment>
<proteinExistence type="inferred from homology"/>
<reference evidence="3 4" key="1">
    <citation type="submission" date="2018-06" db="EMBL/GenBank/DDBJ databases">
        <title>Extensive metabolic versatility and redundancy in microbially diverse, dynamic hydrothermal sediments.</title>
        <authorList>
            <person name="Dombrowski N."/>
            <person name="Teske A."/>
            <person name="Baker B.J."/>
        </authorList>
    </citation>
    <scope>NUCLEOTIDE SEQUENCE [LARGE SCALE GENOMIC DNA]</scope>
    <source>
        <strain evidence="3">B47_G16</strain>
    </source>
</reference>
<dbReference type="Proteomes" id="UP000279422">
    <property type="component" value="Unassembled WGS sequence"/>
</dbReference>
<comment type="similarity">
    <text evidence="1 2">Belongs to the Iojap/RsfS family.</text>
</comment>
<dbReference type="EMBL" id="QMPZ01000238">
    <property type="protein sequence ID" value="RLE06669.1"/>
    <property type="molecule type" value="Genomic_DNA"/>
</dbReference>
<evidence type="ECO:0000313" key="4">
    <source>
        <dbReference type="Proteomes" id="UP000279422"/>
    </source>
</evidence>
<sequence>MVYERIAKDIAKIAEEKKAKDIVLLNLKEISVITDYFVICTGESFSHMRAIAQEIEKRLKEEGVSLLNSGDFMDSRWILLDFGGVIAHIFSEEARQFYQLERLWADAKRVD</sequence>
<dbReference type="GO" id="GO:0042256">
    <property type="term" value="P:cytosolic ribosome assembly"/>
    <property type="evidence" value="ECO:0007669"/>
    <property type="project" value="UniProtKB-UniRule"/>
</dbReference>
<dbReference type="GO" id="GO:0043023">
    <property type="term" value="F:ribosomal large subunit binding"/>
    <property type="evidence" value="ECO:0007669"/>
    <property type="project" value="TreeGrafter"/>
</dbReference>
<dbReference type="InterPro" id="IPR043519">
    <property type="entry name" value="NT_sf"/>
</dbReference>
<evidence type="ECO:0000313" key="3">
    <source>
        <dbReference type="EMBL" id="RLE06669.1"/>
    </source>
</evidence>
<dbReference type="PANTHER" id="PTHR21043">
    <property type="entry name" value="IOJAP SUPERFAMILY ORTHOLOG"/>
    <property type="match status" value="1"/>
</dbReference>
<comment type="subunit">
    <text evidence="2">Interacts with ribosomal protein uL14 (rplN).</text>
</comment>
<keyword evidence="2" id="KW-0678">Repressor</keyword>
<dbReference type="NCBIfam" id="TIGR00090">
    <property type="entry name" value="rsfS_iojap_ybeB"/>
    <property type="match status" value="1"/>
</dbReference>
<dbReference type="GO" id="GO:0090071">
    <property type="term" value="P:negative regulation of ribosome biogenesis"/>
    <property type="evidence" value="ECO:0007669"/>
    <property type="project" value="UniProtKB-UniRule"/>
</dbReference>
<accession>A0A497E1J2</accession>
<protein>
    <recommendedName>
        <fullName evidence="2">Ribosomal silencing factor RsfS</fullName>
    </recommendedName>
</protein>
<dbReference type="InterPro" id="IPR004394">
    <property type="entry name" value="Iojap/RsfS/C7orf30"/>
</dbReference>
<comment type="subcellular location">
    <subcellularLocation>
        <location evidence="2">Cytoplasm</location>
    </subcellularLocation>
</comment>
<dbReference type="AlphaFoldDB" id="A0A497E1J2"/>
<evidence type="ECO:0000256" key="1">
    <source>
        <dbReference type="ARBA" id="ARBA00010574"/>
    </source>
</evidence>
<comment type="function">
    <text evidence="2">Functions as a ribosomal silencing factor. Interacts with ribosomal protein uL14 (rplN), blocking formation of intersubunit bridge B8. Prevents association of the 30S and 50S ribosomal subunits and the formation of functional ribosomes, thus repressing translation.</text>
</comment>
<dbReference type="Pfam" id="PF02410">
    <property type="entry name" value="RsfS"/>
    <property type="match status" value="1"/>
</dbReference>
<dbReference type="PANTHER" id="PTHR21043:SF0">
    <property type="entry name" value="MITOCHONDRIAL ASSEMBLY OF RIBOSOMAL LARGE SUBUNIT PROTEIN 1"/>
    <property type="match status" value="1"/>
</dbReference>
<organism evidence="3 4">
    <name type="scientific">Aerophobetes bacterium</name>
    <dbReference type="NCBI Taxonomy" id="2030807"/>
    <lineage>
        <taxon>Bacteria</taxon>
        <taxon>Candidatus Aerophobota</taxon>
    </lineage>
</organism>
<name>A0A497E1J2_UNCAE</name>
<evidence type="ECO:0000256" key="2">
    <source>
        <dbReference type="HAMAP-Rule" id="MF_01477"/>
    </source>
</evidence>
<dbReference type="HAMAP" id="MF_01477">
    <property type="entry name" value="Iojap_RsfS"/>
    <property type="match status" value="1"/>
</dbReference>
<dbReference type="GO" id="GO:0005737">
    <property type="term" value="C:cytoplasm"/>
    <property type="evidence" value="ECO:0007669"/>
    <property type="project" value="UniProtKB-SubCell"/>
</dbReference>
<keyword evidence="2" id="KW-0810">Translation regulation</keyword>
<dbReference type="GO" id="GO:0017148">
    <property type="term" value="P:negative regulation of translation"/>
    <property type="evidence" value="ECO:0007669"/>
    <property type="project" value="UniProtKB-UniRule"/>
</dbReference>